<dbReference type="RefSeq" id="XP_035347835.1">
    <property type="nucleotide sequence ID" value="XM_035491942.1"/>
</dbReference>
<dbReference type="GeneID" id="55996301"/>
<dbReference type="PANTHER" id="PTHR24067">
    <property type="entry name" value="UBIQUITIN-CONJUGATING ENZYME E2"/>
    <property type="match status" value="1"/>
</dbReference>
<dbReference type="OrthoDB" id="6600758at2759"/>
<evidence type="ECO:0000256" key="1">
    <source>
        <dbReference type="ARBA" id="ARBA00022786"/>
    </source>
</evidence>
<dbReference type="SUPFAM" id="SSF54495">
    <property type="entry name" value="UBC-like"/>
    <property type="match status" value="1"/>
</dbReference>
<dbReference type="Pfam" id="PF00179">
    <property type="entry name" value="UQ_con"/>
    <property type="match status" value="1"/>
</dbReference>
<proteinExistence type="predicted"/>
<dbReference type="EMBL" id="CP055902">
    <property type="protein sequence ID" value="QKX61661.1"/>
    <property type="molecule type" value="Genomic_DNA"/>
</dbReference>
<protein>
    <recommendedName>
        <fullName evidence="2">UBC core domain-containing protein</fullName>
    </recommendedName>
</protein>
<dbReference type="AlphaFoldDB" id="A0A7H8R7D6"/>
<keyword evidence="4" id="KW-1185">Reference proteome</keyword>
<organism evidence="3 4">
    <name type="scientific">Talaromyces rugulosus</name>
    <name type="common">Penicillium rugulosum</name>
    <dbReference type="NCBI Taxonomy" id="121627"/>
    <lineage>
        <taxon>Eukaryota</taxon>
        <taxon>Fungi</taxon>
        <taxon>Dikarya</taxon>
        <taxon>Ascomycota</taxon>
        <taxon>Pezizomycotina</taxon>
        <taxon>Eurotiomycetes</taxon>
        <taxon>Eurotiomycetidae</taxon>
        <taxon>Eurotiales</taxon>
        <taxon>Trichocomaceae</taxon>
        <taxon>Talaromyces</taxon>
        <taxon>Talaromyces sect. Islandici</taxon>
    </lineage>
</organism>
<sequence>MEELQRRLHEEWAEWQNSHPEGFIATPKEPSENGRIYWECRIPGPPNTSWVTRLFLVHLTFPRDYPTSPPQCE</sequence>
<keyword evidence="1" id="KW-0833">Ubl conjugation pathway</keyword>
<feature type="domain" description="UBC core" evidence="2">
    <location>
        <begin position="3"/>
        <end position="73"/>
    </location>
</feature>
<evidence type="ECO:0000313" key="3">
    <source>
        <dbReference type="EMBL" id="QKX61661.1"/>
    </source>
</evidence>
<dbReference type="PROSITE" id="PS50127">
    <property type="entry name" value="UBC_2"/>
    <property type="match status" value="1"/>
</dbReference>
<evidence type="ECO:0000313" key="4">
    <source>
        <dbReference type="Proteomes" id="UP000509510"/>
    </source>
</evidence>
<dbReference type="InterPro" id="IPR016135">
    <property type="entry name" value="UBQ-conjugating_enzyme/RWD"/>
</dbReference>
<name>A0A7H8R7D6_TALRU</name>
<reference evidence="4" key="1">
    <citation type="submission" date="2020-06" db="EMBL/GenBank/DDBJ databases">
        <title>A chromosome-scale genome assembly of Talaromyces rugulosus W13939.</title>
        <authorList>
            <person name="Wang B."/>
            <person name="Guo L."/>
            <person name="Ye K."/>
            <person name="Wang L."/>
        </authorList>
    </citation>
    <scope>NUCLEOTIDE SEQUENCE [LARGE SCALE GENOMIC DNA]</scope>
    <source>
        <strain evidence="4">W13939</strain>
    </source>
</reference>
<dbReference type="Gene3D" id="3.10.110.10">
    <property type="entry name" value="Ubiquitin Conjugating Enzyme"/>
    <property type="match status" value="1"/>
</dbReference>
<evidence type="ECO:0000259" key="2">
    <source>
        <dbReference type="PROSITE" id="PS50127"/>
    </source>
</evidence>
<dbReference type="KEGG" id="trg:TRUGW13939_08813"/>
<gene>
    <name evidence="3" type="ORF">TRUGW13939_08813</name>
</gene>
<dbReference type="InterPro" id="IPR050113">
    <property type="entry name" value="Ub_conjugating_enzyme"/>
</dbReference>
<dbReference type="InterPro" id="IPR000608">
    <property type="entry name" value="UBC"/>
</dbReference>
<dbReference type="Proteomes" id="UP000509510">
    <property type="component" value="Chromosome V"/>
</dbReference>
<accession>A0A7H8R7D6</accession>